<dbReference type="GO" id="GO:0140664">
    <property type="term" value="F:ATP-dependent DNA damage sensor activity"/>
    <property type="evidence" value="ECO:0007669"/>
    <property type="project" value="InterPro"/>
</dbReference>
<name>A0A9W7DED5_AMBMO</name>
<evidence type="ECO:0000313" key="9">
    <source>
        <dbReference type="Proteomes" id="UP001165063"/>
    </source>
</evidence>
<dbReference type="InterPro" id="IPR020568">
    <property type="entry name" value="Ribosomal_Su5_D2-typ_SF"/>
</dbReference>
<evidence type="ECO:0000256" key="3">
    <source>
        <dbReference type="ARBA" id="ARBA00022763"/>
    </source>
</evidence>
<evidence type="ECO:0000256" key="1">
    <source>
        <dbReference type="ARBA" id="ARBA00004123"/>
    </source>
</evidence>
<keyword evidence="4" id="KW-0234">DNA repair</keyword>
<dbReference type="GO" id="GO:0032389">
    <property type="term" value="C:MutLalpha complex"/>
    <property type="evidence" value="ECO:0007669"/>
    <property type="project" value="TreeGrafter"/>
</dbReference>
<dbReference type="GO" id="GO:0030983">
    <property type="term" value="F:mismatched DNA binding"/>
    <property type="evidence" value="ECO:0007669"/>
    <property type="project" value="InterPro"/>
</dbReference>
<dbReference type="InterPro" id="IPR038973">
    <property type="entry name" value="MutL/Mlh/Pms-like"/>
</dbReference>
<dbReference type="GO" id="GO:0016887">
    <property type="term" value="F:ATP hydrolysis activity"/>
    <property type="evidence" value="ECO:0007669"/>
    <property type="project" value="InterPro"/>
</dbReference>
<comment type="subcellular location">
    <subcellularLocation>
        <location evidence="1">Nucleus</location>
    </subcellularLocation>
</comment>
<dbReference type="Proteomes" id="UP001165063">
    <property type="component" value="Unassembled WGS sequence"/>
</dbReference>
<dbReference type="OrthoDB" id="10263226at2759"/>
<keyword evidence="9" id="KW-1185">Reference proteome</keyword>
<feature type="domain" description="DNA mismatch repair protein S5" evidence="7">
    <location>
        <begin position="1"/>
        <end position="93"/>
    </location>
</feature>
<organism evidence="8 9">
    <name type="scientific">Ambrosiozyma monospora</name>
    <name type="common">Yeast</name>
    <name type="synonym">Endomycopsis monosporus</name>
    <dbReference type="NCBI Taxonomy" id="43982"/>
    <lineage>
        <taxon>Eukaryota</taxon>
        <taxon>Fungi</taxon>
        <taxon>Dikarya</taxon>
        <taxon>Ascomycota</taxon>
        <taxon>Saccharomycotina</taxon>
        <taxon>Pichiomycetes</taxon>
        <taxon>Pichiales</taxon>
        <taxon>Pichiaceae</taxon>
        <taxon>Ambrosiozyma</taxon>
    </lineage>
</organism>
<evidence type="ECO:0000256" key="5">
    <source>
        <dbReference type="ARBA" id="ARBA00023242"/>
    </source>
</evidence>
<dbReference type="InterPro" id="IPR032189">
    <property type="entry name" value="Mlh1_C"/>
</dbReference>
<evidence type="ECO:0000256" key="4">
    <source>
        <dbReference type="ARBA" id="ARBA00023204"/>
    </source>
</evidence>
<feature type="region of interest" description="Disordered" evidence="6">
    <location>
        <begin position="119"/>
        <end position="147"/>
    </location>
</feature>
<dbReference type="Pfam" id="PF16413">
    <property type="entry name" value="Mlh1_C"/>
    <property type="match status" value="1"/>
</dbReference>
<comment type="similarity">
    <text evidence="2">Belongs to the DNA mismatch repair MutL/HexB family.</text>
</comment>
<dbReference type="SMART" id="SM01340">
    <property type="entry name" value="DNA_mis_repair"/>
    <property type="match status" value="1"/>
</dbReference>
<evidence type="ECO:0000259" key="7">
    <source>
        <dbReference type="SMART" id="SM01340"/>
    </source>
</evidence>
<dbReference type="SUPFAM" id="SSF54211">
    <property type="entry name" value="Ribosomal protein S5 domain 2-like"/>
    <property type="match status" value="1"/>
</dbReference>
<evidence type="ECO:0000256" key="2">
    <source>
        <dbReference type="ARBA" id="ARBA00006082"/>
    </source>
</evidence>
<dbReference type="InterPro" id="IPR013507">
    <property type="entry name" value="DNA_mismatch_S5_2-like"/>
</dbReference>
<proteinExistence type="inferred from homology"/>
<evidence type="ECO:0000313" key="8">
    <source>
        <dbReference type="EMBL" id="GMG24555.1"/>
    </source>
</evidence>
<reference evidence="8" key="1">
    <citation type="submission" date="2023-04" db="EMBL/GenBank/DDBJ databases">
        <title>Ambrosiozyma monospora NBRC 1965.</title>
        <authorList>
            <person name="Ichikawa N."/>
            <person name="Sato H."/>
            <person name="Tonouchi N."/>
        </authorList>
    </citation>
    <scope>NUCLEOTIDE SEQUENCE</scope>
    <source>
        <strain evidence="8">NBRC 1965</strain>
    </source>
</reference>
<accession>A0A9W7DED5</accession>
<sequence length="489" mass="56206">MITNSNYYNNKKRIQPIFFINNRLVACDPLKRAINQVYSSYLPKGHTPFIYLALELDPVNVDVNVHPTKREVRFLHEDEVIDYIVRELEAKLSSLDSTRKFTTQQVLLPKRKLDDELQYPSQQSQIGGLGVDSSQRPRKQFKPISSFKKPNENKLVRTDFRQQTLSSQILSNSNIRSSQFSQSQSTLSQRALNSSLSDIDVSVHDSSIIGDTEGDENDDEQTLANTTIQTIEKERVKVNLLSVNNLRSQVENFTSEEITNILSHHSFIGVIDYQKRLVALQSGLKLFMVDYASICNELFYQIGLSDFANFGKLKLSEPISIRQQLEVIYNDDDLLKTVSKGNKVKTINEVLERFKEMGDMLNEYFSIEVDEQGTKDPDVNLITLPMLIQNYFPSLSKLPLFLFRVGNRVNWEDEQECLGGILRQLALFYVPASVPNEEKFYPDRAKMELVLRDLLFPLIKKRILGTENLIRDVVELANLPGLYKVFERC</sequence>
<dbReference type="PANTHER" id="PTHR10073:SF12">
    <property type="entry name" value="DNA MISMATCH REPAIR PROTEIN MLH1"/>
    <property type="match status" value="1"/>
</dbReference>
<dbReference type="AlphaFoldDB" id="A0A9W7DED5"/>
<keyword evidence="3" id="KW-0227">DNA damage</keyword>
<dbReference type="GO" id="GO:0006298">
    <property type="term" value="P:mismatch repair"/>
    <property type="evidence" value="ECO:0007669"/>
    <property type="project" value="InterPro"/>
</dbReference>
<dbReference type="InterPro" id="IPR014721">
    <property type="entry name" value="Ribsml_uS5_D2-typ_fold_subgr"/>
</dbReference>
<protein>
    <submittedName>
        <fullName evidence="8">Unnamed protein product</fullName>
    </submittedName>
</protein>
<dbReference type="Gene3D" id="3.30.230.10">
    <property type="match status" value="1"/>
</dbReference>
<evidence type="ECO:0000256" key="6">
    <source>
        <dbReference type="SAM" id="MobiDB-lite"/>
    </source>
</evidence>
<keyword evidence="5" id="KW-0539">Nucleus</keyword>
<dbReference type="PANTHER" id="PTHR10073">
    <property type="entry name" value="DNA MISMATCH REPAIR PROTEIN MLH, PMS, MUTL"/>
    <property type="match status" value="1"/>
</dbReference>
<dbReference type="EMBL" id="BSXU01001170">
    <property type="protein sequence ID" value="GMG24555.1"/>
    <property type="molecule type" value="Genomic_DNA"/>
</dbReference>
<comment type="caution">
    <text evidence="8">The sequence shown here is derived from an EMBL/GenBank/DDBJ whole genome shotgun (WGS) entry which is preliminary data.</text>
</comment>
<gene>
    <name evidence="8" type="ORF">Amon01_000296100</name>
</gene>
<dbReference type="GO" id="GO:0005524">
    <property type="term" value="F:ATP binding"/>
    <property type="evidence" value="ECO:0007669"/>
    <property type="project" value="InterPro"/>
</dbReference>
<dbReference type="FunFam" id="3.30.230.10:FF:000014">
    <property type="entry name" value="DNA mismatch repair protein Mlh1"/>
    <property type="match status" value="1"/>
</dbReference>
<dbReference type="Pfam" id="PF01119">
    <property type="entry name" value="DNA_mis_repair"/>
    <property type="match status" value="1"/>
</dbReference>